<dbReference type="InterPro" id="IPR003399">
    <property type="entry name" value="Mce/MlaD"/>
</dbReference>
<evidence type="ECO:0000259" key="1">
    <source>
        <dbReference type="Pfam" id="PF02470"/>
    </source>
</evidence>
<organism evidence="2 3">
    <name type="scientific">Actinoplanes auranticolor</name>
    <dbReference type="NCBI Taxonomy" id="47988"/>
    <lineage>
        <taxon>Bacteria</taxon>
        <taxon>Bacillati</taxon>
        <taxon>Actinomycetota</taxon>
        <taxon>Actinomycetes</taxon>
        <taxon>Micromonosporales</taxon>
        <taxon>Micromonosporaceae</taxon>
        <taxon>Actinoplanes</taxon>
    </lineage>
</organism>
<dbReference type="RefSeq" id="WP_212990749.1">
    <property type="nucleotide sequence ID" value="NZ_BAABEA010000025.1"/>
</dbReference>
<dbReference type="Pfam" id="PF02470">
    <property type="entry name" value="MlaD"/>
    <property type="match status" value="1"/>
</dbReference>
<dbReference type="PANTHER" id="PTHR33371:SF16">
    <property type="entry name" value="MCE-FAMILY PROTEIN MCE3F"/>
    <property type="match status" value="1"/>
</dbReference>
<proteinExistence type="predicted"/>
<dbReference type="GO" id="GO:0005576">
    <property type="term" value="C:extracellular region"/>
    <property type="evidence" value="ECO:0007669"/>
    <property type="project" value="TreeGrafter"/>
</dbReference>
<evidence type="ECO:0000313" key="3">
    <source>
        <dbReference type="Proteomes" id="UP000681340"/>
    </source>
</evidence>
<gene>
    <name evidence="2" type="ORF">Aau02nite_47680</name>
</gene>
<name>A0A919SHC8_9ACTN</name>
<dbReference type="AlphaFoldDB" id="A0A919SHC8"/>
<comment type="caution">
    <text evidence="2">The sequence shown here is derived from an EMBL/GenBank/DDBJ whole genome shotgun (WGS) entry which is preliminary data.</text>
</comment>
<dbReference type="InterPro" id="IPR052336">
    <property type="entry name" value="MlaD_Phospholipid_Transporter"/>
</dbReference>
<protein>
    <recommendedName>
        <fullName evidence="1">Mce/MlaD domain-containing protein</fullName>
    </recommendedName>
</protein>
<dbReference type="NCBIfam" id="TIGR00996">
    <property type="entry name" value="Mtu_fam_mce"/>
    <property type="match status" value="1"/>
</dbReference>
<keyword evidence="3" id="KW-1185">Reference proteome</keyword>
<dbReference type="Proteomes" id="UP000681340">
    <property type="component" value="Unassembled WGS sequence"/>
</dbReference>
<dbReference type="PANTHER" id="PTHR33371">
    <property type="entry name" value="INTERMEMBRANE PHOSPHOLIPID TRANSPORT SYSTEM BINDING PROTEIN MLAD-RELATED"/>
    <property type="match status" value="1"/>
</dbReference>
<reference evidence="2" key="1">
    <citation type="submission" date="2021-03" db="EMBL/GenBank/DDBJ databases">
        <title>Whole genome shotgun sequence of Actinoplanes auranticolor NBRC 12245.</title>
        <authorList>
            <person name="Komaki H."/>
            <person name="Tamura T."/>
        </authorList>
    </citation>
    <scope>NUCLEOTIDE SEQUENCE</scope>
    <source>
        <strain evidence="2">NBRC 12245</strain>
    </source>
</reference>
<sequence>MLTLGAKLKIVLFAVLGVLVVGFIGLRYADLGRYVGHSGYYVVHLELGESGGIFTNAEVTYRGVTVGRVGAMRLTADGIETDLKIDDSAPRVPAAVQAVVANRSAVGEQYVDLRPKSDGGPYLAAGARIERADTRLPLPVTTMLTSAAGLAASVPKDDLRTVVDELDRALAGQGGNLQILLDTAGDLTRAASDNIGPTTQLLENGQVVLRTQQESSDALRSFSHDLNLLATQLDSSDPDLRRLILAAPAAADQVSGMLNDTDPGLGVLLSNLLTTSDIALVRRDGLEQALVTLPAVAAAGSTAITADGIDMGLVTTFFKPPPCVSGYGATKYRNGLDMTPAPKLNTAAYCSLPPSTGVGVRGSANAPRGKG</sequence>
<dbReference type="InterPro" id="IPR005693">
    <property type="entry name" value="Mce"/>
</dbReference>
<dbReference type="EMBL" id="BOQL01000038">
    <property type="protein sequence ID" value="GIM71781.1"/>
    <property type="molecule type" value="Genomic_DNA"/>
</dbReference>
<evidence type="ECO:0000313" key="2">
    <source>
        <dbReference type="EMBL" id="GIM71781.1"/>
    </source>
</evidence>
<accession>A0A919SHC8</accession>
<feature type="domain" description="Mce/MlaD" evidence="1">
    <location>
        <begin position="40"/>
        <end position="115"/>
    </location>
</feature>